<proteinExistence type="predicted"/>
<name>A0A6N2BEQ0_SOLCI</name>
<dbReference type="EMBL" id="RXGB01002977">
    <property type="protein sequence ID" value="TMW93462.1"/>
    <property type="molecule type" value="Genomic_DNA"/>
</dbReference>
<protein>
    <submittedName>
        <fullName evidence="1">Uncharacterized protein</fullName>
    </submittedName>
</protein>
<organism evidence="1">
    <name type="scientific">Solanum chilense</name>
    <name type="common">Tomato</name>
    <name type="synonym">Lycopersicon chilense</name>
    <dbReference type="NCBI Taxonomy" id="4083"/>
    <lineage>
        <taxon>Eukaryota</taxon>
        <taxon>Viridiplantae</taxon>
        <taxon>Streptophyta</taxon>
        <taxon>Embryophyta</taxon>
        <taxon>Tracheophyta</taxon>
        <taxon>Spermatophyta</taxon>
        <taxon>Magnoliopsida</taxon>
        <taxon>eudicotyledons</taxon>
        <taxon>Gunneridae</taxon>
        <taxon>Pentapetalae</taxon>
        <taxon>asterids</taxon>
        <taxon>lamiids</taxon>
        <taxon>Solanales</taxon>
        <taxon>Solanaceae</taxon>
        <taxon>Solanoideae</taxon>
        <taxon>Solaneae</taxon>
        <taxon>Solanum</taxon>
        <taxon>Solanum subgen. Lycopersicon</taxon>
    </lineage>
</organism>
<dbReference type="PANTHER" id="PTHR33484">
    <property type="entry name" value="BNAC07G33360D PROTEIN"/>
    <property type="match status" value="1"/>
</dbReference>
<reference evidence="1" key="1">
    <citation type="submission" date="2019-05" db="EMBL/GenBank/DDBJ databases">
        <title>The de novo reference genome and transcriptome assemblies of the wild tomato species Solanum chilense.</title>
        <authorList>
            <person name="Stam R."/>
            <person name="Nosenko T."/>
            <person name="Hoerger A.C."/>
            <person name="Stephan W."/>
            <person name="Seidel M.A."/>
            <person name="Kuhn J.M.M."/>
            <person name="Haberer G."/>
            <person name="Tellier A."/>
        </authorList>
    </citation>
    <scope>NUCLEOTIDE SEQUENCE</scope>
    <source>
        <tissue evidence="1">Mature leaves</tissue>
    </source>
</reference>
<dbReference type="PANTHER" id="PTHR33484:SF12">
    <property type="entry name" value="AP2_ERF DOMAIN-CONTAINING PROTEIN"/>
    <property type="match status" value="1"/>
</dbReference>
<dbReference type="AlphaFoldDB" id="A0A6N2BEQ0"/>
<accession>A0A6N2BEQ0</accession>
<evidence type="ECO:0000313" key="1">
    <source>
        <dbReference type="EMBL" id="TMW93462.1"/>
    </source>
</evidence>
<gene>
    <name evidence="1" type="ORF">EJD97_011624</name>
</gene>
<sequence>MAPRKDITKIGIEGFTLLEEMQGKKKFPIVQVKPLSNYGNPGRVINNHEAVKFYGGIGFNDYSKRKTLVFNI</sequence>
<comment type="caution">
    <text evidence="1">The sequence shown here is derived from an EMBL/GenBank/DDBJ whole genome shotgun (WGS) entry which is preliminary data.</text>
</comment>